<organism evidence="1 2">
    <name type="scientific">Meloidogyne enterolobii</name>
    <name type="common">Root-knot nematode worm</name>
    <name type="synonym">Meloidogyne mayaguensis</name>
    <dbReference type="NCBI Taxonomy" id="390850"/>
    <lineage>
        <taxon>Eukaryota</taxon>
        <taxon>Metazoa</taxon>
        <taxon>Ecdysozoa</taxon>
        <taxon>Nematoda</taxon>
        <taxon>Chromadorea</taxon>
        <taxon>Rhabditida</taxon>
        <taxon>Tylenchina</taxon>
        <taxon>Tylenchomorpha</taxon>
        <taxon>Tylenchoidea</taxon>
        <taxon>Meloidogynidae</taxon>
        <taxon>Meloidogyninae</taxon>
        <taxon>Meloidogyne</taxon>
    </lineage>
</organism>
<evidence type="ECO:0000313" key="2">
    <source>
        <dbReference type="Proteomes" id="UP000580250"/>
    </source>
</evidence>
<proteinExistence type="predicted"/>
<name>A0A6V7UDR0_MELEN</name>
<dbReference type="EMBL" id="CAJEWN010000057">
    <property type="protein sequence ID" value="CAD2154970.1"/>
    <property type="molecule type" value="Genomic_DNA"/>
</dbReference>
<sequence length="65" mass="7255">MLQATPILLIWQAEEKMTSTPFKIIKCTGMALYGCCPTNGLHINSFLKGKNSCMPKSKNKTQNIH</sequence>
<gene>
    <name evidence="1" type="ORF">MENT_LOCUS11705</name>
</gene>
<dbReference type="Proteomes" id="UP000580250">
    <property type="component" value="Unassembled WGS sequence"/>
</dbReference>
<protein>
    <submittedName>
        <fullName evidence="1">Uncharacterized protein</fullName>
    </submittedName>
</protein>
<dbReference type="AlphaFoldDB" id="A0A6V7UDR0"/>
<reference evidence="1 2" key="1">
    <citation type="submission" date="2020-08" db="EMBL/GenBank/DDBJ databases">
        <authorList>
            <person name="Koutsovoulos G."/>
            <person name="Danchin GJ E."/>
        </authorList>
    </citation>
    <scope>NUCLEOTIDE SEQUENCE [LARGE SCALE GENOMIC DNA]</scope>
</reference>
<evidence type="ECO:0000313" key="1">
    <source>
        <dbReference type="EMBL" id="CAD2154970.1"/>
    </source>
</evidence>
<accession>A0A6V7UDR0</accession>
<comment type="caution">
    <text evidence="1">The sequence shown here is derived from an EMBL/GenBank/DDBJ whole genome shotgun (WGS) entry which is preliminary data.</text>
</comment>